<gene>
    <name evidence="2" type="ORF">BJ999_007488</name>
</gene>
<dbReference type="AlphaFoldDB" id="A0A7Y9GIM7"/>
<dbReference type="Pfam" id="PF20680">
    <property type="entry name" value="DUF6817"/>
    <property type="match status" value="1"/>
</dbReference>
<dbReference type="InterPro" id="IPR049202">
    <property type="entry name" value="DUF6817"/>
</dbReference>
<dbReference type="EMBL" id="JACCBT010000001">
    <property type="protein sequence ID" value="NYE17192.1"/>
    <property type="molecule type" value="Genomic_DNA"/>
</dbReference>
<proteinExistence type="predicted"/>
<name>A0A7Y9GIM7_9ACTN</name>
<feature type="domain" description="DUF6817" evidence="1">
    <location>
        <begin position="18"/>
        <end position="102"/>
    </location>
</feature>
<keyword evidence="3" id="KW-1185">Reference proteome</keyword>
<protein>
    <recommendedName>
        <fullName evidence="1">DUF6817 domain-containing protein</fullName>
    </recommendedName>
</protein>
<comment type="caution">
    <text evidence="2">The sequence shown here is derived from an EMBL/GenBank/DDBJ whole genome shotgun (WGS) entry which is preliminary data.</text>
</comment>
<evidence type="ECO:0000259" key="1">
    <source>
        <dbReference type="Pfam" id="PF20680"/>
    </source>
</evidence>
<dbReference type="RefSeq" id="WP_218935409.1">
    <property type="nucleotide sequence ID" value="NZ_BMRD01000015.1"/>
</dbReference>
<accession>A0A7Y9GIM7</accession>
<sequence>MTAGRDDHVNGEAEATEWLRAKRADLIQHPGGTLLEHLHRVHGLLDAWGARRTLRLAGLCHAFYGTDGFPVALGSVHRREELSVAIGTDAEDLVYMYASCDRARTYPALHRPDGAIADRFTGTSSPAPPGRRRDLAELTVANELDVVRTANLDRSQITGLLDLFVTWKSLLSAPAFHAVEDARRSMRLA</sequence>
<organism evidence="2 3">
    <name type="scientific">Actinomadura citrea</name>
    <dbReference type="NCBI Taxonomy" id="46158"/>
    <lineage>
        <taxon>Bacteria</taxon>
        <taxon>Bacillati</taxon>
        <taxon>Actinomycetota</taxon>
        <taxon>Actinomycetes</taxon>
        <taxon>Streptosporangiales</taxon>
        <taxon>Thermomonosporaceae</taxon>
        <taxon>Actinomadura</taxon>
    </lineage>
</organism>
<dbReference type="Proteomes" id="UP000591272">
    <property type="component" value="Unassembled WGS sequence"/>
</dbReference>
<evidence type="ECO:0000313" key="3">
    <source>
        <dbReference type="Proteomes" id="UP000591272"/>
    </source>
</evidence>
<evidence type="ECO:0000313" key="2">
    <source>
        <dbReference type="EMBL" id="NYE17192.1"/>
    </source>
</evidence>
<reference evidence="2 3" key="1">
    <citation type="submission" date="2020-07" db="EMBL/GenBank/DDBJ databases">
        <title>Sequencing the genomes of 1000 actinobacteria strains.</title>
        <authorList>
            <person name="Klenk H.-P."/>
        </authorList>
    </citation>
    <scope>NUCLEOTIDE SEQUENCE [LARGE SCALE GENOMIC DNA]</scope>
    <source>
        <strain evidence="2 3">DSM 43461</strain>
    </source>
</reference>